<protein>
    <submittedName>
        <fullName evidence="1">Uncharacterized protein</fullName>
    </submittedName>
</protein>
<organism evidence="1 2">
    <name type="scientific">Paracoccus broussonetiae</name>
    <dbReference type="NCBI Taxonomy" id="3075834"/>
    <lineage>
        <taxon>Bacteria</taxon>
        <taxon>Pseudomonadati</taxon>
        <taxon>Pseudomonadota</taxon>
        <taxon>Alphaproteobacteria</taxon>
        <taxon>Rhodobacterales</taxon>
        <taxon>Paracoccaceae</taxon>
        <taxon>Paracoccus</taxon>
    </lineage>
</organism>
<keyword evidence="2" id="KW-1185">Reference proteome</keyword>
<evidence type="ECO:0000313" key="2">
    <source>
        <dbReference type="Proteomes" id="UP001251085"/>
    </source>
</evidence>
<dbReference type="Proteomes" id="UP001251085">
    <property type="component" value="Unassembled WGS sequence"/>
</dbReference>
<accession>A0ABU3ED39</accession>
<sequence length="89" mass="9853">MTHPLTQAQSAEARLIALEKLVDALPGLIEAKDLRKVVLWLEDRQILQDGQEDPGSVATDGLEMELAIANVFRRMAERLEAGMQGRSAR</sequence>
<reference evidence="2" key="1">
    <citation type="submission" date="2023-07" db="EMBL/GenBank/DDBJ databases">
        <title>Characterization of two Paracoccaceae strains isolated from Phycosphere and proposal of Xinfangfangia lacusdiani sp. nov.</title>
        <authorList>
            <person name="Deng Y."/>
            <person name="Zhang Y.Q."/>
        </authorList>
    </citation>
    <scope>NUCLEOTIDE SEQUENCE [LARGE SCALE GENOMIC DNA]</scope>
    <source>
        <strain evidence="2">CPCC 101403</strain>
    </source>
</reference>
<dbReference type="EMBL" id="JAVRQI010000006">
    <property type="protein sequence ID" value="MDT1062031.1"/>
    <property type="molecule type" value="Genomic_DNA"/>
</dbReference>
<gene>
    <name evidence="1" type="ORF">RM190_09200</name>
</gene>
<name>A0ABU3ED39_9RHOB</name>
<comment type="caution">
    <text evidence="1">The sequence shown here is derived from an EMBL/GenBank/DDBJ whole genome shotgun (WGS) entry which is preliminary data.</text>
</comment>
<proteinExistence type="predicted"/>
<evidence type="ECO:0000313" key="1">
    <source>
        <dbReference type="EMBL" id="MDT1062031.1"/>
    </source>
</evidence>